<dbReference type="AlphaFoldDB" id="A0A5C4T8B3"/>
<gene>
    <name evidence="5" type="ORF">FE784_16375</name>
</gene>
<evidence type="ECO:0000259" key="4">
    <source>
        <dbReference type="Pfam" id="PF26079"/>
    </source>
</evidence>
<dbReference type="InterPro" id="IPR052399">
    <property type="entry name" value="Phage_Baseplate_Assmbl_Protein"/>
</dbReference>
<dbReference type="InterPro" id="IPR058530">
    <property type="entry name" value="Baseplate_J-like_C"/>
</dbReference>
<dbReference type="PANTHER" id="PTHR37829">
    <property type="entry name" value="PHAGE-LIKE ELEMENT PBSX PROTEIN XKDT"/>
    <property type="match status" value="1"/>
</dbReference>
<sequence length="516" mass="54909">MATLPNYLQDQTEETIRQRMLDSLPSDLDKSEGSYIWDALAPASIELAQAAIWAQEVLRRGFASTTFGAYLELRCEEHGVIRRPAVRAGGQVRFTGRANTVVPAGTLVATPADRVTGTSSVQFATKTSIVLDETGTGIADIEAVEAGAAGNVAGGAISLMMTPAAGVTNVTNDASLDGGSDTESDASLRERFLHKVRSPSASGNKADYVNWALEVAGVGGISVVPVRDGPGTVTVSIINTDKEPASQSLVDRVQNHIAPPWIVVSEAELQMIGGQGASNDGNSVKMEYNPAEAGTLWQTLTGLLPKPGVWTARIWLKADDLSGTSNVFQASVYNISAMDWAKTTQNGNEDALFLFTGNQLSETYAAVSIPFFWNGSDNIQLRLFRLGNDTSTILWIDRLEYRSAFSKNTGEGKAPIGAKVTVEPAAPVFINLSATLTIAAGYNAESVKATARQNVVDYIRSLSFTDDNDIRYVRIGQAILDTTGVQDYSNLLVNGSSDNVVVGTQEVAVLGTVTFT</sequence>
<evidence type="ECO:0000259" key="3">
    <source>
        <dbReference type="Pfam" id="PF26078"/>
    </source>
</evidence>
<evidence type="ECO:0000259" key="2">
    <source>
        <dbReference type="Pfam" id="PF04865"/>
    </source>
</evidence>
<dbReference type="Pfam" id="PF26078">
    <property type="entry name" value="Baseplate_J_M"/>
    <property type="match status" value="1"/>
</dbReference>
<reference evidence="5 6" key="1">
    <citation type="submission" date="2019-05" db="EMBL/GenBank/DDBJ databases">
        <title>We sequenced the genome of Paenibacillus hemerocallicola KCTC 33185 for further insight into its adaptation and study the phylogeny of Paenibacillus.</title>
        <authorList>
            <person name="Narsing Rao M.P."/>
        </authorList>
    </citation>
    <scope>NUCLEOTIDE SEQUENCE [LARGE SCALE GENOMIC DNA]</scope>
    <source>
        <strain evidence="5 6">KCTC 33185</strain>
    </source>
</reference>
<protein>
    <recommendedName>
        <fullName evidence="7">Baseplate J/gp47 family protein</fullName>
    </recommendedName>
</protein>
<feature type="domain" description="Baseplate protein J-like barrel" evidence="2">
    <location>
        <begin position="91"/>
        <end position="179"/>
    </location>
</feature>
<evidence type="ECO:0000313" key="5">
    <source>
        <dbReference type="EMBL" id="TNJ65172.1"/>
    </source>
</evidence>
<organism evidence="5 6">
    <name type="scientific">Paenibacillus hemerocallicola</name>
    <dbReference type="NCBI Taxonomy" id="1172614"/>
    <lineage>
        <taxon>Bacteria</taxon>
        <taxon>Bacillati</taxon>
        <taxon>Bacillota</taxon>
        <taxon>Bacilli</taxon>
        <taxon>Bacillales</taxon>
        <taxon>Paenibacillaceae</taxon>
        <taxon>Paenibacillus</taxon>
    </lineage>
</organism>
<dbReference type="EMBL" id="VDCQ01000021">
    <property type="protein sequence ID" value="TNJ65172.1"/>
    <property type="molecule type" value="Genomic_DNA"/>
</dbReference>
<dbReference type="PANTHER" id="PTHR37829:SF3">
    <property type="entry name" value="PROTEIN JAYE-RELATED"/>
    <property type="match status" value="1"/>
</dbReference>
<evidence type="ECO:0000313" key="6">
    <source>
        <dbReference type="Proteomes" id="UP000307943"/>
    </source>
</evidence>
<name>A0A5C4T8B3_9BACL</name>
<comment type="similarity">
    <text evidence="1">Belongs to the Mu gp47/PBSX XkdT family.</text>
</comment>
<evidence type="ECO:0008006" key="7">
    <source>
        <dbReference type="Google" id="ProtNLM"/>
    </source>
</evidence>
<dbReference type="Pfam" id="PF26079">
    <property type="entry name" value="Baseplate_J_C"/>
    <property type="match status" value="1"/>
</dbReference>
<dbReference type="Pfam" id="PF04865">
    <property type="entry name" value="Baseplate_J"/>
    <property type="match status" value="1"/>
</dbReference>
<accession>A0A5C4T8B3</accession>
<proteinExistence type="inferred from homology"/>
<dbReference type="Proteomes" id="UP000307943">
    <property type="component" value="Unassembled WGS sequence"/>
</dbReference>
<keyword evidence="6" id="KW-1185">Reference proteome</keyword>
<dbReference type="InterPro" id="IPR006949">
    <property type="entry name" value="Barrel_Baseplate_J-like"/>
</dbReference>
<dbReference type="OrthoDB" id="2554267at2"/>
<comment type="caution">
    <text evidence="5">The sequence shown here is derived from an EMBL/GenBank/DDBJ whole genome shotgun (WGS) entry which is preliminary data.</text>
</comment>
<dbReference type="InterPro" id="IPR058531">
    <property type="entry name" value="Baseplate_J_M"/>
</dbReference>
<evidence type="ECO:0000256" key="1">
    <source>
        <dbReference type="ARBA" id="ARBA00038087"/>
    </source>
</evidence>
<feature type="domain" description="Baseplate J-like central" evidence="3">
    <location>
        <begin position="201"/>
        <end position="257"/>
    </location>
</feature>
<feature type="domain" description="Baseplate J-like C-terminal" evidence="4">
    <location>
        <begin position="430"/>
        <end position="516"/>
    </location>
</feature>
<dbReference type="RefSeq" id="WP_139603296.1">
    <property type="nucleotide sequence ID" value="NZ_VDCQ01000021.1"/>
</dbReference>